<protein>
    <submittedName>
        <fullName evidence="1">Uncharacterized protein</fullName>
    </submittedName>
</protein>
<comment type="caution">
    <text evidence="1">The sequence shown here is derived from an EMBL/GenBank/DDBJ whole genome shotgun (WGS) entry which is preliminary data.</text>
</comment>
<reference evidence="1" key="1">
    <citation type="journal article" date="2019" name="PLoS Negl. Trop. Dis.">
        <title>Revisiting the worldwide diversity of Leptospira species in the environment.</title>
        <authorList>
            <person name="Vincent A.T."/>
            <person name="Schiettekatte O."/>
            <person name="Bourhy P."/>
            <person name="Veyrier F.J."/>
            <person name="Picardeau M."/>
        </authorList>
    </citation>
    <scope>NUCLEOTIDE SEQUENCE [LARGE SCALE GENOMIC DNA]</scope>
    <source>
        <strain evidence="1">201702451</strain>
    </source>
</reference>
<dbReference type="InterPro" id="IPR049574">
    <property type="entry name" value="CrtA-like"/>
</dbReference>
<name>A0A4Z1A589_9LEPT</name>
<dbReference type="CDD" id="cd21650">
    <property type="entry name" value="CrtA-like"/>
    <property type="match status" value="1"/>
</dbReference>
<dbReference type="RefSeq" id="WP_135641051.1">
    <property type="nucleotide sequence ID" value="NZ_RQGH01000011.1"/>
</dbReference>
<proteinExistence type="predicted"/>
<evidence type="ECO:0000313" key="2">
    <source>
        <dbReference type="Proteomes" id="UP000297567"/>
    </source>
</evidence>
<gene>
    <name evidence="1" type="ORF">EHQ62_04580</name>
</gene>
<dbReference type="EMBL" id="RQGH01000011">
    <property type="protein sequence ID" value="TGL72119.1"/>
    <property type="molecule type" value="Genomic_DNA"/>
</dbReference>
<evidence type="ECO:0000313" key="1">
    <source>
        <dbReference type="EMBL" id="TGL72119.1"/>
    </source>
</evidence>
<organism evidence="1 2">
    <name type="scientific">Leptospira jelokensis</name>
    <dbReference type="NCBI Taxonomy" id="2484931"/>
    <lineage>
        <taxon>Bacteria</taxon>
        <taxon>Pseudomonadati</taxon>
        <taxon>Spirochaetota</taxon>
        <taxon>Spirochaetia</taxon>
        <taxon>Leptospirales</taxon>
        <taxon>Leptospiraceae</taxon>
        <taxon>Leptospira</taxon>
    </lineage>
</organism>
<sequence length="238" mass="28022">MDKNPIQTQEIFSFHSFGLPFYQIPFYLFGKRRYNKIKGLVHSEFLIPMSLGLPLFSWKRYKISGLVLFALWQTEEDLNQFLLSKESKWMQWGWHVRLRMIRRWGKIQELAEATVFGRNSNPDQTTVSITLARLKLTELLRFTKWGKPVESQIQNHPGKQMALAAFRPPRHFLTFSIWKTEADIEQMVNGNDPIRDGIKHRDAMAERKRKDFHFEFTTLRFEMLGGNGLELGINSKSV</sequence>
<dbReference type="Proteomes" id="UP000297567">
    <property type="component" value="Unassembled WGS sequence"/>
</dbReference>
<dbReference type="AlphaFoldDB" id="A0A4Z1A589"/>
<accession>A0A4Z1A589</accession>
<keyword evidence="2" id="KW-1185">Reference proteome</keyword>